<dbReference type="Gene3D" id="3.40.50.300">
    <property type="entry name" value="P-loop containing nucleotide triphosphate hydrolases"/>
    <property type="match status" value="1"/>
</dbReference>
<evidence type="ECO:0008006" key="3">
    <source>
        <dbReference type="Google" id="ProtNLM"/>
    </source>
</evidence>
<organism evidence="1 2">
    <name type="scientific">Alteromonas halophila</name>
    <dbReference type="NCBI Taxonomy" id="516698"/>
    <lineage>
        <taxon>Bacteria</taxon>
        <taxon>Pseudomonadati</taxon>
        <taxon>Pseudomonadota</taxon>
        <taxon>Gammaproteobacteria</taxon>
        <taxon>Alteromonadales</taxon>
        <taxon>Alteromonadaceae</taxon>
        <taxon>Alteromonas/Salinimonas group</taxon>
        <taxon>Alteromonas</taxon>
    </lineage>
</organism>
<dbReference type="SUPFAM" id="SSF52540">
    <property type="entry name" value="P-loop containing nucleoside triphosphate hydrolases"/>
    <property type="match status" value="1"/>
</dbReference>
<reference evidence="1" key="2">
    <citation type="submission" date="2020-09" db="EMBL/GenBank/DDBJ databases">
        <authorList>
            <person name="Sun Q."/>
            <person name="Kim S."/>
        </authorList>
    </citation>
    <scope>NUCLEOTIDE SEQUENCE</scope>
    <source>
        <strain evidence="1">KCTC 22164</strain>
    </source>
</reference>
<keyword evidence="2" id="KW-1185">Reference proteome</keyword>
<reference evidence="1" key="1">
    <citation type="journal article" date="2014" name="Int. J. Syst. Evol. Microbiol.">
        <title>Complete genome sequence of Corynebacterium casei LMG S-19264T (=DSM 44701T), isolated from a smear-ripened cheese.</title>
        <authorList>
            <consortium name="US DOE Joint Genome Institute (JGI-PGF)"/>
            <person name="Walter F."/>
            <person name="Albersmeier A."/>
            <person name="Kalinowski J."/>
            <person name="Ruckert C."/>
        </authorList>
    </citation>
    <scope>NUCLEOTIDE SEQUENCE</scope>
    <source>
        <strain evidence="1">KCTC 22164</strain>
    </source>
</reference>
<dbReference type="RefSeq" id="WP_189406107.1">
    <property type="nucleotide sequence ID" value="NZ_BMXP01000004.1"/>
</dbReference>
<dbReference type="AlphaFoldDB" id="A0A918MYL7"/>
<dbReference type="Proteomes" id="UP000631300">
    <property type="component" value="Unassembled WGS sequence"/>
</dbReference>
<dbReference type="EMBL" id="BMXP01000004">
    <property type="protein sequence ID" value="GGW86576.1"/>
    <property type="molecule type" value="Genomic_DNA"/>
</dbReference>
<proteinExistence type="predicted"/>
<sequence length="227" mass="27023">MIISHKHKFIFIKTVKTAGTSVEIALSKHCGPDDIITPISKDDEAKRQELGYRGAQNYRIPFSKYKKIDWLKFAYDRERRKFYNHIGASEVMQYIEPDIWDSYYKFSFERNPWDKVVSWYYWRYKSEPRPSISEFVHSSEANIIRGFELYTHLSEMAVDQVFFFENINEEMDKIREKLNLSEPLSLPFAKGGHRKDKRSYSDILSDQDKAKIAKVYAREIAHFNYTV</sequence>
<evidence type="ECO:0000313" key="1">
    <source>
        <dbReference type="EMBL" id="GGW86576.1"/>
    </source>
</evidence>
<protein>
    <recommendedName>
        <fullName evidence="3">Sulfotransferase family protein</fullName>
    </recommendedName>
</protein>
<gene>
    <name evidence="1" type="ORF">GCM10007391_20350</name>
</gene>
<comment type="caution">
    <text evidence="1">The sequence shown here is derived from an EMBL/GenBank/DDBJ whole genome shotgun (WGS) entry which is preliminary data.</text>
</comment>
<dbReference type="InterPro" id="IPR027417">
    <property type="entry name" value="P-loop_NTPase"/>
</dbReference>
<accession>A0A918MYL7</accession>
<evidence type="ECO:0000313" key="2">
    <source>
        <dbReference type="Proteomes" id="UP000631300"/>
    </source>
</evidence>
<name>A0A918MYL7_9ALTE</name>